<gene>
    <name evidence="6" type="ORF">DDE18_21615</name>
</gene>
<dbReference type="OrthoDB" id="4823039at2"/>
<dbReference type="GO" id="GO:0003700">
    <property type="term" value="F:DNA-binding transcription factor activity"/>
    <property type="evidence" value="ECO:0007669"/>
    <property type="project" value="TreeGrafter"/>
</dbReference>
<dbReference type="Pfam" id="PF00440">
    <property type="entry name" value="TetR_N"/>
    <property type="match status" value="1"/>
</dbReference>
<name>A0A2T8F4W9_9ACTN</name>
<dbReference type="PRINTS" id="PR00455">
    <property type="entry name" value="HTHTETR"/>
</dbReference>
<feature type="DNA-binding region" description="H-T-H motif" evidence="4">
    <location>
        <begin position="42"/>
        <end position="61"/>
    </location>
</feature>
<dbReference type="InterPro" id="IPR009057">
    <property type="entry name" value="Homeodomain-like_sf"/>
</dbReference>
<dbReference type="Gene3D" id="1.10.357.10">
    <property type="entry name" value="Tetracycline Repressor, domain 2"/>
    <property type="match status" value="1"/>
</dbReference>
<keyword evidence="1" id="KW-0805">Transcription regulation</keyword>
<evidence type="ECO:0000259" key="5">
    <source>
        <dbReference type="PROSITE" id="PS50977"/>
    </source>
</evidence>
<reference evidence="6 7" key="1">
    <citation type="submission" date="2018-04" db="EMBL/GenBank/DDBJ databases">
        <title>Genome of Nocardioides gansuensis WSJ-1.</title>
        <authorList>
            <person name="Wu S."/>
            <person name="Wang G."/>
        </authorList>
    </citation>
    <scope>NUCLEOTIDE SEQUENCE [LARGE SCALE GENOMIC DNA]</scope>
    <source>
        <strain evidence="6 7">WSJ-1</strain>
    </source>
</reference>
<dbReference type="EMBL" id="QDGZ01000014">
    <property type="protein sequence ID" value="PVG80744.1"/>
    <property type="molecule type" value="Genomic_DNA"/>
</dbReference>
<keyword evidence="7" id="KW-1185">Reference proteome</keyword>
<keyword evidence="2 4" id="KW-0238">DNA-binding</keyword>
<evidence type="ECO:0000256" key="1">
    <source>
        <dbReference type="ARBA" id="ARBA00023015"/>
    </source>
</evidence>
<sequence length="215" mass="23680">MSKSVKRQYNSTRRQEQAAETRLRIIQAAHELFVAKGYGRTTIAEIASTAGVAIETVYAAFRNKHTLLRQVWYVSFRGDEEDVRLLDRPEIRAVLAEPDLATRFVQHAVVITAVFRRIAPLLAALQGAAASESAAGAMLAEWDQQRLDACTKYAAAAAATGQLAVSEAECRDVLAATMDGTLWKRLVAESGWPDERFATWLGHLWTSQLVTAHPA</sequence>
<dbReference type="InterPro" id="IPR001647">
    <property type="entry name" value="HTH_TetR"/>
</dbReference>
<comment type="caution">
    <text evidence="6">The sequence shown here is derived from an EMBL/GenBank/DDBJ whole genome shotgun (WGS) entry which is preliminary data.</text>
</comment>
<proteinExistence type="predicted"/>
<dbReference type="GO" id="GO:0000976">
    <property type="term" value="F:transcription cis-regulatory region binding"/>
    <property type="evidence" value="ECO:0007669"/>
    <property type="project" value="TreeGrafter"/>
</dbReference>
<keyword evidence="3" id="KW-0804">Transcription</keyword>
<evidence type="ECO:0000256" key="4">
    <source>
        <dbReference type="PROSITE-ProRule" id="PRU00335"/>
    </source>
</evidence>
<evidence type="ECO:0000256" key="2">
    <source>
        <dbReference type="ARBA" id="ARBA00023125"/>
    </source>
</evidence>
<dbReference type="Proteomes" id="UP000246018">
    <property type="component" value="Unassembled WGS sequence"/>
</dbReference>
<dbReference type="PANTHER" id="PTHR30055:SF234">
    <property type="entry name" value="HTH-TYPE TRANSCRIPTIONAL REGULATOR BETI"/>
    <property type="match status" value="1"/>
</dbReference>
<evidence type="ECO:0000313" key="6">
    <source>
        <dbReference type="EMBL" id="PVG80744.1"/>
    </source>
</evidence>
<evidence type="ECO:0000256" key="3">
    <source>
        <dbReference type="ARBA" id="ARBA00023163"/>
    </source>
</evidence>
<dbReference type="InterPro" id="IPR050109">
    <property type="entry name" value="HTH-type_TetR-like_transc_reg"/>
</dbReference>
<dbReference type="RefSeq" id="WP_116574492.1">
    <property type="nucleotide sequence ID" value="NZ_QDGZ01000014.1"/>
</dbReference>
<evidence type="ECO:0000313" key="7">
    <source>
        <dbReference type="Proteomes" id="UP000246018"/>
    </source>
</evidence>
<protein>
    <submittedName>
        <fullName evidence="6">TetR family transcriptional regulator</fullName>
    </submittedName>
</protein>
<dbReference type="PANTHER" id="PTHR30055">
    <property type="entry name" value="HTH-TYPE TRANSCRIPTIONAL REGULATOR RUTR"/>
    <property type="match status" value="1"/>
</dbReference>
<accession>A0A2T8F4W9</accession>
<organism evidence="6 7">
    <name type="scientific">Nocardioides gansuensis</name>
    <dbReference type="NCBI Taxonomy" id="2138300"/>
    <lineage>
        <taxon>Bacteria</taxon>
        <taxon>Bacillati</taxon>
        <taxon>Actinomycetota</taxon>
        <taxon>Actinomycetes</taxon>
        <taxon>Propionibacteriales</taxon>
        <taxon>Nocardioidaceae</taxon>
        <taxon>Nocardioides</taxon>
    </lineage>
</organism>
<dbReference type="SUPFAM" id="SSF46689">
    <property type="entry name" value="Homeodomain-like"/>
    <property type="match status" value="1"/>
</dbReference>
<dbReference type="AlphaFoldDB" id="A0A2T8F4W9"/>
<feature type="domain" description="HTH tetR-type" evidence="5">
    <location>
        <begin position="19"/>
        <end position="79"/>
    </location>
</feature>
<dbReference type="PROSITE" id="PS50977">
    <property type="entry name" value="HTH_TETR_2"/>
    <property type="match status" value="1"/>
</dbReference>